<dbReference type="InterPro" id="IPR036770">
    <property type="entry name" value="Ankyrin_rpt-contain_sf"/>
</dbReference>
<comment type="caution">
    <text evidence="2">The sequence shown here is derived from an EMBL/GenBank/DDBJ whole genome shotgun (WGS) entry which is preliminary data.</text>
</comment>
<evidence type="ECO:0000313" key="2">
    <source>
        <dbReference type="EMBL" id="KAE8993301.1"/>
    </source>
</evidence>
<name>A0A6A3JFK4_9STRA</name>
<evidence type="ECO:0000313" key="9">
    <source>
        <dbReference type="Proteomes" id="UP000440367"/>
    </source>
</evidence>
<dbReference type="InterPro" id="IPR052050">
    <property type="entry name" value="SecEffector_AnkRepeat"/>
</dbReference>
<dbReference type="EMBL" id="QXGD01001074">
    <property type="protein sequence ID" value="KAE9215542.1"/>
    <property type="molecule type" value="Genomic_DNA"/>
</dbReference>
<dbReference type="SUPFAM" id="SSF140860">
    <property type="entry name" value="Pseudo ankyrin repeat-like"/>
    <property type="match status" value="1"/>
</dbReference>
<dbReference type="Proteomes" id="UP000460718">
    <property type="component" value="Unassembled WGS sequence"/>
</dbReference>
<dbReference type="EMBL" id="QXGB01001327">
    <property type="protein sequence ID" value="KAE9192721.1"/>
    <property type="molecule type" value="Genomic_DNA"/>
</dbReference>
<organism evidence="2 10">
    <name type="scientific">Phytophthora fragariae</name>
    <dbReference type="NCBI Taxonomy" id="53985"/>
    <lineage>
        <taxon>Eukaryota</taxon>
        <taxon>Sar</taxon>
        <taxon>Stramenopiles</taxon>
        <taxon>Oomycota</taxon>
        <taxon>Peronosporomycetes</taxon>
        <taxon>Peronosporales</taxon>
        <taxon>Peronosporaceae</taxon>
        <taxon>Phytophthora</taxon>
    </lineage>
</organism>
<sequence>MDAAAQFNRINIVEFLRVHRHEGCSEWAMAGAAANGLMDMVRYLHQQVQVQRIGGSASIAAQNGHFQVFEYLCANYPPDAHDYGE</sequence>
<dbReference type="PANTHER" id="PTHR46586:SF3">
    <property type="entry name" value="ANKYRIN REPEAT-CONTAINING PROTEIN"/>
    <property type="match status" value="1"/>
</dbReference>
<dbReference type="Proteomes" id="UP000433483">
    <property type="component" value="Unassembled WGS sequence"/>
</dbReference>
<dbReference type="Proteomes" id="UP000440367">
    <property type="component" value="Unassembled WGS sequence"/>
</dbReference>
<evidence type="ECO:0000313" key="8">
    <source>
        <dbReference type="Proteomes" id="UP000437068"/>
    </source>
</evidence>
<evidence type="ECO:0000313" key="1">
    <source>
        <dbReference type="EMBL" id="KAE8930601.1"/>
    </source>
</evidence>
<dbReference type="OrthoDB" id="122883at2759"/>
<protein>
    <recommendedName>
        <fullName evidence="11">Ankyrin repeat protein</fullName>
    </recommendedName>
</protein>
<evidence type="ECO:0008006" key="11">
    <source>
        <dbReference type="Google" id="ProtNLM"/>
    </source>
</evidence>
<reference evidence="2 10" key="1">
    <citation type="submission" date="2018-09" db="EMBL/GenBank/DDBJ databases">
        <title>Genomic investigation of the strawberry pathogen Phytophthora fragariae indicates pathogenicity is determined by transcriptional variation in three key races.</title>
        <authorList>
            <person name="Adams T.M."/>
            <person name="Armitage A.D."/>
            <person name="Sobczyk M.K."/>
            <person name="Bates H.J."/>
            <person name="Dunwell J.M."/>
            <person name="Nellist C.F."/>
            <person name="Harrison R.J."/>
        </authorList>
    </citation>
    <scope>NUCLEOTIDE SEQUENCE [LARGE SCALE GENOMIC DNA]</scope>
    <source>
        <strain evidence="5 8">A4</strain>
        <strain evidence="4 9">BC-1</strain>
        <strain evidence="3 7">NOV-27</strain>
        <strain evidence="1 6">NOV-9</strain>
        <strain evidence="2 10">SCRP245</strain>
    </source>
</reference>
<dbReference type="AlphaFoldDB" id="A0A6A3JFK4"/>
<dbReference type="EMBL" id="QXGF01001356">
    <property type="protein sequence ID" value="KAE8930601.1"/>
    <property type="molecule type" value="Genomic_DNA"/>
</dbReference>
<dbReference type="Gene3D" id="1.25.40.20">
    <property type="entry name" value="Ankyrin repeat-containing domain"/>
    <property type="match status" value="1"/>
</dbReference>
<accession>A0A6A3JFK4</accession>
<evidence type="ECO:0000313" key="7">
    <source>
        <dbReference type="Proteomes" id="UP000433483"/>
    </source>
</evidence>
<proteinExistence type="predicted"/>
<dbReference type="EMBL" id="QXFW01001282">
    <property type="protein sequence ID" value="KAE8993301.1"/>
    <property type="molecule type" value="Genomic_DNA"/>
</dbReference>
<evidence type="ECO:0000313" key="4">
    <source>
        <dbReference type="EMBL" id="KAE9215542.1"/>
    </source>
</evidence>
<dbReference type="EMBL" id="QXGE01001726">
    <property type="protein sequence ID" value="KAE9289022.1"/>
    <property type="molecule type" value="Genomic_DNA"/>
</dbReference>
<evidence type="ECO:0000313" key="10">
    <source>
        <dbReference type="Proteomes" id="UP000460718"/>
    </source>
</evidence>
<evidence type="ECO:0000313" key="3">
    <source>
        <dbReference type="EMBL" id="KAE9192721.1"/>
    </source>
</evidence>
<evidence type="ECO:0000313" key="5">
    <source>
        <dbReference type="EMBL" id="KAE9289022.1"/>
    </source>
</evidence>
<dbReference type="Proteomes" id="UP000437068">
    <property type="component" value="Unassembled WGS sequence"/>
</dbReference>
<gene>
    <name evidence="5" type="ORF">PF001_g20239</name>
    <name evidence="4" type="ORF">PF002_g17339</name>
    <name evidence="3" type="ORF">PF005_g18349</name>
    <name evidence="1" type="ORF">PF009_g19308</name>
    <name evidence="2" type="ORF">PF011_g17189</name>
</gene>
<dbReference type="Proteomes" id="UP000429523">
    <property type="component" value="Unassembled WGS sequence"/>
</dbReference>
<keyword evidence="7" id="KW-1185">Reference proteome</keyword>
<dbReference type="PANTHER" id="PTHR46586">
    <property type="entry name" value="ANKYRIN REPEAT-CONTAINING PROTEIN"/>
    <property type="match status" value="1"/>
</dbReference>
<evidence type="ECO:0000313" key="6">
    <source>
        <dbReference type="Proteomes" id="UP000429523"/>
    </source>
</evidence>